<evidence type="ECO:0008006" key="3">
    <source>
        <dbReference type="Google" id="ProtNLM"/>
    </source>
</evidence>
<protein>
    <recommendedName>
        <fullName evidence="3">Integrase</fullName>
    </recommendedName>
</protein>
<organism evidence="1 2">
    <name type="scientific">Bhargavaea cecembensis</name>
    <dbReference type="NCBI Taxonomy" id="394098"/>
    <lineage>
        <taxon>Bacteria</taxon>
        <taxon>Bacillati</taxon>
        <taxon>Bacillota</taxon>
        <taxon>Bacilli</taxon>
        <taxon>Bacillales</taxon>
        <taxon>Caryophanaceae</taxon>
        <taxon>Bhargavaea</taxon>
    </lineage>
</organism>
<accession>A0A163F5J9</accession>
<dbReference type="OrthoDB" id="2449993at2"/>
<gene>
    <name evidence="1" type="ORF">AV656_03485</name>
</gene>
<name>A0A163F5J9_9BACL</name>
<proteinExistence type="predicted"/>
<sequence>MKRHQIEKIIRETMIRVGVKREVRLERNGINMTYHFIHDYITFDPDRIPEAVAEQIRPVSMETYVAAITMHELGHALDRRALLAGLSLSREVYQMKKTAPPKILERNPEYMAKVILEEERSLVAEKTAWGNAEELNRKYRVISELDFAAIKRQSLSSYERRLARKVRVFRAAAGEDVGE</sequence>
<evidence type="ECO:0000313" key="1">
    <source>
        <dbReference type="EMBL" id="KZE38006.1"/>
    </source>
</evidence>
<dbReference type="Proteomes" id="UP000076490">
    <property type="component" value="Unassembled WGS sequence"/>
</dbReference>
<dbReference type="RefSeq" id="WP_063179083.1">
    <property type="nucleotide sequence ID" value="NZ_LQNT01000009.1"/>
</dbReference>
<evidence type="ECO:0000313" key="2">
    <source>
        <dbReference type="Proteomes" id="UP000076490"/>
    </source>
</evidence>
<comment type="caution">
    <text evidence="1">The sequence shown here is derived from an EMBL/GenBank/DDBJ whole genome shotgun (WGS) entry which is preliminary data.</text>
</comment>
<dbReference type="AlphaFoldDB" id="A0A163F5J9"/>
<reference evidence="1 2" key="1">
    <citation type="submission" date="2016-01" db="EMBL/GenBank/DDBJ databases">
        <title>Whole genome sequencing of Bhargavaea cecembensis T14.</title>
        <authorList>
            <person name="Hong K.W."/>
        </authorList>
    </citation>
    <scope>NUCLEOTIDE SEQUENCE [LARGE SCALE GENOMIC DNA]</scope>
    <source>
        <strain evidence="1 2">T14</strain>
    </source>
</reference>
<dbReference type="EMBL" id="LQNT01000009">
    <property type="protein sequence ID" value="KZE38006.1"/>
    <property type="molecule type" value="Genomic_DNA"/>
</dbReference>